<gene>
    <name evidence="1" type="ordered locus">DvMF_0738</name>
</gene>
<organism evidence="1">
    <name type="scientific">Nitratidesulfovibrio vulgaris (strain DSM 19637 / Miyazaki F)</name>
    <name type="common">Desulfovibrio vulgaris</name>
    <dbReference type="NCBI Taxonomy" id="883"/>
    <lineage>
        <taxon>Bacteria</taxon>
        <taxon>Pseudomonadati</taxon>
        <taxon>Thermodesulfobacteriota</taxon>
        <taxon>Desulfovibrionia</taxon>
        <taxon>Desulfovibrionales</taxon>
        <taxon>Desulfovibrionaceae</taxon>
        <taxon>Nitratidesulfovibrio</taxon>
    </lineage>
</organism>
<dbReference type="STRING" id="883.DvMF_0738"/>
<proteinExistence type="predicted"/>
<evidence type="ECO:0000313" key="1">
    <source>
        <dbReference type="EMBL" id="ACL07695.1"/>
    </source>
</evidence>
<evidence type="ECO:0008006" key="2">
    <source>
        <dbReference type="Google" id="ProtNLM"/>
    </source>
</evidence>
<dbReference type="eggNOG" id="COG5003">
    <property type="taxonomic scope" value="Bacteria"/>
</dbReference>
<dbReference type="InterPro" id="IPR014972">
    <property type="entry name" value="Phage_Mu_Gp37"/>
</dbReference>
<dbReference type="AlphaFoldDB" id="B8DKZ2"/>
<dbReference type="EMBL" id="CP001197">
    <property type="protein sequence ID" value="ACL07695.1"/>
    <property type="molecule type" value="Genomic_DNA"/>
</dbReference>
<sequence>MIAVIEDAIIRRLGEAGLPYLRTVATYGGELDGDTRQVVRAFPAVWVAFKGEGDPAPVGTSRTVWHVPATWVVLVAARNLRNEAATRKGDAVQVGTYQMLEDVRALLMCQDFTEQGAAQGLEMDPLRPGRTRSLYNGRLQDQGVSVYAQEWHTRYPLRLPAPPLNPATPPGAPLPELAAVGLRYHLQPDDGEADAVDLLTLQQGRN</sequence>
<dbReference type="KEGG" id="dvm:DvMF_0738"/>
<dbReference type="OrthoDB" id="5453249at2"/>
<accession>B8DKZ2</accession>
<dbReference type="HOGENOM" id="CLU_077360_0_1_7"/>
<protein>
    <recommendedName>
        <fullName evidence="2">Mu-like prophage protein gp37</fullName>
    </recommendedName>
</protein>
<dbReference type="Pfam" id="PF08873">
    <property type="entry name" value="Phage_Mu_Gp37"/>
    <property type="match status" value="1"/>
</dbReference>
<reference evidence="1" key="1">
    <citation type="submission" date="2008-10" db="EMBL/GenBank/DDBJ databases">
        <title>Complete sequence of Desulfovibrio vulgaris str. 'Miyazaki F'.</title>
        <authorList>
            <person name="Lucas S."/>
            <person name="Copeland A."/>
            <person name="Lapidus A."/>
            <person name="Glavina del Rio T."/>
            <person name="Dalin E."/>
            <person name="Tice H."/>
            <person name="Bruce D."/>
            <person name="Goodwin L."/>
            <person name="Pitluck S."/>
            <person name="Sims D."/>
            <person name="Brettin T."/>
            <person name="Detter J.C."/>
            <person name="Han C."/>
            <person name="Larimer F."/>
            <person name="Land M."/>
            <person name="Hauser L."/>
            <person name="Kyrpides N."/>
            <person name="Mikhailova N."/>
            <person name="Hazen T.C."/>
            <person name="Richardson P."/>
        </authorList>
    </citation>
    <scope>NUCLEOTIDE SEQUENCE</scope>
    <source>
        <strain evidence="1">Miyazaki F</strain>
    </source>
</reference>
<name>B8DKZ2_NITV9</name>